<accession>A0A3D3R477</accession>
<name>A0A3D3R477_9PLAN</name>
<dbReference type="EMBL" id="DQAY01000048">
    <property type="protein sequence ID" value="HCO22978.1"/>
    <property type="molecule type" value="Genomic_DNA"/>
</dbReference>
<sequence>MIAMRRTHALKFSLFLWIGLSLSLSSTTAQAEAKVAGKKSLGGSGEMIQLNLPAEQRELSGIRIHGSRYGTAKPPQERFLIYVLNQDLTEVVATEMVPYELFERGAEQWVEIKFSKPVTVPADAWIAVDFRAGRTKGVYVSYDDSTKGNRSRIGLPGIEPKPTGFSGNWMIEPVTSP</sequence>
<protein>
    <submittedName>
        <fullName evidence="2">Uncharacterized protein</fullName>
    </submittedName>
</protein>
<dbReference type="AlphaFoldDB" id="A0A3D3R477"/>
<feature type="signal peptide" evidence="1">
    <location>
        <begin position="1"/>
        <end position="31"/>
    </location>
</feature>
<comment type="caution">
    <text evidence="2">The sequence shown here is derived from an EMBL/GenBank/DDBJ whole genome shotgun (WGS) entry which is preliminary data.</text>
</comment>
<feature type="chain" id="PRO_5017613746" evidence="1">
    <location>
        <begin position="32"/>
        <end position="177"/>
    </location>
</feature>
<evidence type="ECO:0000313" key="3">
    <source>
        <dbReference type="Proteomes" id="UP000263642"/>
    </source>
</evidence>
<evidence type="ECO:0000256" key="1">
    <source>
        <dbReference type="SAM" id="SignalP"/>
    </source>
</evidence>
<proteinExistence type="predicted"/>
<gene>
    <name evidence="2" type="ORF">DIT97_07935</name>
</gene>
<reference evidence="2 3" key="1">
    <citation type="journal article" date="2018" name="Nat. Biotechnol.">
        <title>A standardized bacterial taxonomy based on genome phylogeny substantially revises the tree of life.</title>
        <authorList>
            <person name="Parks D.H."/>
            <person name="Chuvochina M."/>
            <person name="Waite D.W."/>
            <person name="Rinke C."/>
            <person name="Skarshewski A."/>
            <person name="Chaumeil P.A."/>
            <person name="Hugenholtz P."/>
        </authorList>
    </citation>
    <scope>NUCLEOTIDE SEQUENCE [LARGE SCALE GENOMIC DNA]</scope>
    <source>
        <strain evidence="2">UBA9375</strain>
    </source>
</reference>
<evidence type="ECO:0000313" key="2">
    <source>
        <dbReference type="EMBL" id="HCO22978.1"/>
    </source>
</evidence>
<keyword evidence="1" id="KW-0732">Signal</keyword>
<organism evidence="2 3">
    <name type="scientific">Gimesia maris</name>
    <dbReference type="NCBI Taxonomy" id="122"/>
    <lineage>
        <taxon>Bacteria</taxon>
        <taxon>Pseudomonadati</taxon>
        <taxon>Planctomycetota</taxon>
        <taxon>Planctomycetia</taxon>
        <taxon>Planctomycetales</taxon>
        <taxon>Planctomycetaceae</taxon>
        <taxon>Gimesia</taxon>
    </lineage>
</organism>
<dbReference type="Proteomes" id="UP000263642">
    <property type="component" value="Unassembled WGS sequence"/>
</dbReference>